<organism evidence="14 15">
    <name type="scientific">Ascodesmis nigricans</name>
    <dbReference type="NCBI Taxonomy" id="341454"/>
    <lineage>
        <taxon>Eukaryota</taxon>
        <taxon>Fungi</taxon>
        <taxon>Dikarya</taxon>
        <taxon>Ascomycota</taxon>
        <taxon>Pezizomycotina</taxon>
        <taxon>Pezizomycetes</taxon>
        <taxon>Pezizales</taxon>
        <taxon>Ascodesmidaceae</taxon>
        <taxon>Ascodesmis</taxon>
    </lineage>
</organism>
<dbReference type="GO" id="GO:0008270">
    <property type="term" value="F:zinc ion binding"/>
    <property type="evidence" value="ECO:0007669"/>
    <property type="project" value="UniProtKB-KW"/>
</dbReference>
<reference evidence="14 15" key="1">
    <citation type="submission" date="2019-04" db="EMBL/GenBank/DDBJ databases">
        <title>Comparative genomics and transcriptomics to analyze fruiting body development in filamentous ascomycetes.</title>
        <authorList>
            <consortium name="DOE Joint Genome Institute"/>
            <person name="Lutkenhaus R."/>
            <person name="Traeger S."/>
            <person name="Breuer J."/>
            <person name="Kuo A."/>
            <person name="Lipzen A."/>
            <person name="Pangilinan J."/>
            <person name="Dilworth D."/>
            <person name="Sandor L."/>
            <person name="Poggeler S."/>
            <person name="Barry K."/>
            <person name="Grigoriev I.V."/>
            <person name="Nowrousian M."/>
        </authorList>
    </citation>
    <scope>NUCLEOTIDE SEQUENCE [LARGE SCALE GENOMIC DNA]</scope>
    <source>
        <strain evidence="14 15">CBS 389.68</strain>
    </source>
</reference>
<evidence type="ECO:0000313" key="15">
    <source>
        <dbReference type="Proteomes" id="UP000298138"/>
    </source>
</evidence>
<evidence type="ECO:0000256" key="2">
    <source>
        <dbReference type="ARBA" id="ARBA00004123"/>
    </source>
</evidence>
<evidence type="ECO:0000256" key="7">
    <source>
        <dbReference type="ARBA" id="ARBA00022771"/>
    </source>
</evidence>
<keyword evidence="15" id="KW-1185">Reference proteome</keyword>
<protein>
    <recommendedName>
        <fullName evidence="3">RING-type E3 ubiquitin transferase</fullName>
        <ecNumber evidence="3">2.3.2.27</ecNumber>
    </recommendedName>
</protein>
<evidence type="ECO:0000259" key="13">
    <source>
        <dbReference type="PROSITE" id="PS50089"/>
    </source>
</evidence>
<accession>A0A4S2MQ73</accession>
<evidence type="ECO:0000256" key="6">
    <source>
        <dbReference type="ARBA" id="ARBA00022763"/>
    </source>
</evidence>
<dbReference type="AlphaFoldDB" id="A0A4S2MQ73"/>
<dbReference type="SUPFAM" id="SSF57850">
    <property type="entry name" value="RING/U-box"/>
    <property type="match status" value="1"/>
</dbReference>
<proteinExistence type="predicted"/>
<evidence type="ECO:0000256" key="8">
    <source>
        <dbReference type="ARBA" id="ARBA00022786"/>
    </source>
</evidence>
<dbReference type="Gene3D" id="3.30.40.10">
    <property type="entry name" value="Zinc/RING finger domain, C3HC4 (zinc finger)"/>
    <property type="match status" value="1"/>
</dbReference>
<dbReference type="SMART" id="SM00184">
    <property type="entry name" value="RING"/>
    <property type="match status" value="1"/>
</dbReference>
<dbReference type="OrthoDB" id="6105938at2759"/>
<dbReference type="InterPro" id="IPR001841">
    <property type="entry name" value="Znf_RING"/>
</dbReference>
<evidence type="ECO:0000256" key="3">
    <source>
        <dbReference type="ARBA" id="ARBA00012483"/>
    </source>
</evidence>
<keyword evidence="5" id="KW-0479">Metal-binding</keyword>
<feature type="region of interest" description="Disordered" evidence="12">
    <location>
        <begin position="1"/>
        <end position="54"/>
    </location>
</feature>
<dbReference type="Proteomes" id="UP000298138">
    <property type="component" value="Unassembled WGS sequence"/>
</dbReference>
<dbReference type="Pfam" id="PF13445">
    <property type="entry name" value="zf-RING_UBOX"/>
    <property type="match status" value="1"/>
</dbReference>
<dbReference type="GO" id="GO:0031491">
    <property type="term" value="F:nucleosome binding"/>
    <property type="evidence" value="ECO:0007669"/>
    <property type="project" value="TreeGrafter"/>
</dbReference>
<keyword evidence="8" id="KW-0833">Ubl conjugation pathway</keyword>
<evidence type="ECO:0000256" key="10">
    <source>
        <dbReference type="ARBA" id="ARBA00023242"/>
    </source>
</evidence>
<evidence type="ECO:0000256" key="4">
    <source>
        <dbReference type="ARBA" id="ARBA00022679"/>
    </source>
</evidence>
<evidence type="ECO:0000256" key="9">
    <source>
        <dbReference type="ARBA" id="ARBA00022833"/>
    </source>
</evidence>
<feature type="domain" description="RING-type" evidence="13">
    <location>
        <begin position="82"/>
        <end position="125"/>
    </location>
</feature>
<dbReference type="PROSITE" id="PS00518">
    <property type="entry name" value="ZF_RING_1"/>
    <property type="match status" value="1"/>
</dbReference>
<evidence type="ECO:0000256" key="11">
    <source>
        <dbReference type="PROSITE-ProRule" id="PRU00175"/>
    </source>
</evidence>
<evidence type="ECO:0000256" key="12">
    <source>
        <dbReference type="SAM" id="MobiDB-lite"/>
    </source>
</evidence>
<dbReference type="PANTHER" id="PTHR23328:SF0">
    <property type="entry name" value="RING-TYPE DOMAIN-CONTAINING PROTEIN"/>
    <property type="match status" value="1"/>
</dbReference>
<keyword evidence="4" id="KW-0808">Transferase</keyword>
<dbReference type="GO" id="GO:0061630">
    <property type="term" value="F:ubiquitin protein ligase activity"/>
    <property type="evidence" value="ECO:0007669"/>
    <property type="project" value="UniProtKB-EC"/>
</dbReference>
<gene>
    <name evidence="14" type="ORF">EX30DRAFT_112247</name>
</gene>
<keyword evidence="6" id="KW-0227">DNA damage</keyword>
<evidence type="ECO:0000313" key="14">
    <source>
        <dbReference type="EMBL" id="TGZ79361.1"/>
    </source>
</evidence>
<dbReference type="PROSITE" id="PS50089">
    <property type="entry name" value="ZF_RING_2"/>
    <property type="match status" value="1"/>
</dbReference>
<dbReference type="GO" id="GO:0006302">
    <property type="term" value="P:double-strand break repair"/>
    <property type="evidence" value="ECO:0007669"/>
    <property type="project" value="TreeGrafter"/>
</dbReference>
<dbReference type="GO" id="GO:0005634">
    <property type="term" value="C:nucleus"/>
    <property type="evidence" value="ECO:0007669"/>
    <property type="project" value="UniProtKB-SubCell"/>
</dbReference>
<dbReference type="InterPro" id="IPR051657">
    <property type="entry name" value="RNF168/RNF169_E3_ubiq-ligase"/>
</dbReference>
<comment type="subcellular location">
    <subcellularLocation>
        <location evidence="2">Nucleus</location>
    </subcellularLocation>
</comment>
<keyword evidence="7 11" id="KW-0863">Zinc-finger</keyword>
<keyword evidence="9" id="KW-0862">Zinc</keyword>
<dbReference type="STRING" id="341454.A0A4S2MQ73"/>
<dbReference type="InterPro" id="IPR027370">
    <property type="entry name" value="Znf-RING_euk"/>
</dbReference>
<comment type="catalytic activity">
    <reaction evidence="1">
        <text>S-ubiquitinyl-[E2 ubiquitin-conjugating enzyme]-L-cysteine + [acceptor protein]-L-lysine = [E2 ubiquitin-conjugating enzyme]-L-cysteine + N(6)-ubiquitinyl-[acceptor protein]-L-lysine.</text>
        <dbReference type="EC" id="2.3.2.27"/>
    </reaction>
</comment>
<keyword evidence="10" id="KW-0539">Nucleus</keyword>
<evidence type="ECO:0000256" key="5">
    <source>
        <dbReference type="ARBA" id="ARBA00022723"/>
    </source>
</evidence>
<sequence>MDHPPYPSTTASTNPSMKRHFGEPAGPGGDAAAAPTRLEKKKSLTTKGSIGEGGGMRSVAALQDTVNDLRAELDRLRKNCTCVICQELLFEPYFLQCGHTYCYHCIVQWVKQASNRKSRCCPECRTPLTIQPAPAYPIRNMVDLFVHHAEIHSVPGSGPDLRKQQLEMAEVVKKHLQGPGLFEGMFLKKPTPVGVRDRDDGVLRCPSCAWEVHDGR</sequence>
<dbReference type="EC" id="2.3.2.27" evidence="3"/>
<dbReference type="PANTHER" id="PTHR23328">
    <property type="entry name" value="RING-TYPE DOMAIN-CONTAINING PROTEIN"/>
    <property type="match status" value="1"/>
</dbReference>
<dbReference type="InterPro" id="IPR013083">
    <property type="entry name" value="Znf_RING/FYVE/PHD"/>
</dbReference>
<evidence type="ECO:0000256" key="1">
    <source>
        <dbReference type="ARBA" id="ARBA00000900"/>
    </source>
</evidence>
<dbReference type="EMBL" id="ML220132">
    <property type="protein sequence ID" value="TGZ79361.1"/>
    <property type="molecule type" value="Genomic_DNA"/>
</dbReference>
<dbReference type="GO" id="GO:0035861">
    <property type="term" value="C:site of double-strand break"/>
    <property type="evidence" value="ECO:0007669"/>
    <property type="project" value="TreeGrafter"/>
</dbReference>
<dbReference type="InParanoid" id="A0A4S2MQ73"/>
<dbReference type="InterPro" id="IPR017907">
    <property type="entry name" value="Znf_RING_CS"/>
</dbReference>
<name>A0A4S2MQ73_9PEZI</name>